<accession>A0AAN6VIP7</accession>
<proteinExistence type="predicted"/>
<evidence type="ECO:0000313" key="3">
    <source>
        <dbReference type="Proteomes" id="UP001302745"/>
    </source>
</evidence>
<reference evidence="2" key="2">
    <citation type="submission" date="2023-05" db="EMBL/GenBank/DDBJ databases">
        <authorList>
            <consortium name="Lawrence Berkeley National Laboratory"/>
            <person name="Steindorff A."/>
            <person name="Hensen N."/>
            <person name="Bonometti L."/>
            <person name="Westerberg I."/>
            <person name="Brannstrom I.O."/>
            <person name="Guillou S."/>
            <person name="Cros-Aarteil S."/>
            <person name="Calhoun S."/>
            <person name="Haridas S."/>
            <person name="Kuo A."/>
            <person name="Mondo S."/>
            <person name="Pangilinan J."/>
            <person name="Riley R."/>
            <person name="Labutti K."/>
            <person name="Andreopoulos B."/>
            <person name="Lipzen A."/>
            <person name="Chen C."/>
            <person name="Yanf M."/>
            <person name="Daum C."/>
            <person name="Ng V."/>
            <person name="Clum A."/>
            <person name="Ohm R."/>
            <person name="Martin F."/>
            <person name="Silar P."/>
            <person name="Natvig D."/>
            <person name="Lalanne C."/>
            <person name="Gautier V."/>
            <person name="Ament-Velasquez S.L."/>
            <person name="Kruys A."/>
            <person name="Hutchinson M.I."/>
            <person name="Powell A.J."/>
            <person name="Barry K."/>
            <person name="Miller A.N."/>
            <person name="Grigoriev I.V."/>
            <person name="Debuchy R."/>
            <person name="Gladieux P."/>
            <person name="Thoren M.H."/>
            <person name="Johannesson H."/>
        </authorList>
    </citation>
    <scope>NUCLEOTIDE SEQUENCE</scope>
    <source>
        <strain evidence="2">CBS 538.74</strain>
    </source>
</reference>
<feature type="region of interest" description="Disordered" evidence="1">
    <location>
        <begin position="307"/>
        <end position="329"/>
    </location>
</feature>
<evidence type="ECO:0000313" key="2">
    <source>
        <dbReference type="EMBL" id="KAK4151571.1"/>
    </source>
</evidence>
<reference evidence="2" key="1">
    <citation type="journal article" date="2023" name="Mol. Phylogenet. Evol.">
        <title>Genome-scale phylogeny and comparative genomics of the fungal order Sordariales.</title>
        <authorList>
            <person name="Hensen N."/>
            <person name="Bonometti L."/>
            <person name="Westerberg I."/>
            <person name="Brannstrom I.O."/>
            <person name="Guillou S."/>
            <person name="Cros-Aarteil S."/>
            <person name="Calhoun S."/>
            <person name="Haridas S."/>
            <person name="Kuo A."/>
            <person name="Mondo S."/>
            <person name="Pangilinan J."/>
            <person name="Riley R."/>
            <person name="LaButti K."/>
            <person name="Andreopoulos B."/>
            <person name="Lipzen A."/>
            <person name="Chen C."/>
            <person name="Yan M."/>
            <person name="Daum C."/>
            <person name="Ng V."/>
            <person name="Clum A."/>
            <person name="Steindorff A."/>
            <person name="Ohm R.A."/>
            <person name="Martin F."/>
            <person name="Silar P."/>
            <person name="Natvig D.O."/>
            <person name="Lalanne C."/>
            <person name="Gautier V."/>
            <person name="Ament-Velasquez S.L."/>
            <person name="Kruys A."/>
            <person name="Hutchinson M.I."/>
            <person name="Powell A.J."/>
            <person name="Barry K."/>
            <person name="Miller A.N."/>
            <person name="Grigoriev I.V."/>
            <person name="Debuchy R."/>
            <person name="Gladieux P."/>
            <person name="Hiltunen Thoren M."/>
            <person name="Johannesson H."/>
        </authorList>
    </citation>
    <scope>NUCLEOTIDE SEQUENCE</scope>
    <source>
        <strain evidence="2">CBS 538.74</strain>
    </source>
</reference>
<dbReference type="Proteomes" id="UP001302745">
    <property type="component" value="Unassembled WGS sequence"/>
</dbReference>
<protein>
    <submittedName>
        <fullName evidence="2">Uncharacterized protein</fullName>
    </submittedName>
</protein>
<dbReference type="InterPro" id="IPR032675">
    <property type="entry name" value="LRR_dom_sf"/>
</dbReference>
<dbReference type="AlphaFoldDB" id="A0AAN6VIP7"/>
<dbReference type="EMBL" id="MU857009">
    <property type="protein sequence ID" value="KAK4151571.1"/>
    <property type="molecule type" value="Genomic_DNA"/>
</dbReference>
<organism evidence="2 3">
    <name type="scientific">Chaetomidium leptoderma</name>
    <dbReference type="NCBI Taxonomy" id="669021"/>
    <lineage>
        <taxon>Eukaryota</taxon>
        <taxon>Fungi</taxon>
        <taxon>Dikarya</taxon>
        <taxon>Ascomycota</taxon>
        <taxon>Pezizomycotina</taxon>
        <taxon>Sordariomycetes</taxon>
        <taxon>Sordariomycetidae</taxon>
        <taxon>Sordariales</taxon>
        <taxon>Chaetomiaceae</taxon>
        <taxon>Chaetomidium</taxon>
    </lineage>
</organism>
<dbReference type="Gene3D" id="3.80.10.10">
    <property type="entry name" value="Ribonuclease Inhibitor"/>
    <property type="match status" value="1"/>
</dbReference>
<gene>
    <name evidence="2" type="ORF">C8A00DRAFT_35769</name>
</gene>
<evidence type="ECO:0000256" key="1">
    <source>
        <dbReference type="SAM" id="MobiDB-lite"/>
    </source>
</evidence>
<dbReference type="SUPFAM" id="SSF52047">
    <property type="entry name" value="RNI-like"/>
    <property type="match status" value="1"/>
</dbReference>
<name>A0AAN6VIP7_9PEZI</name>
<comment type="caution">
    <text evidence="2">The sequence shown here is derived from an EMBL/GenBank/DDBJ whole genome shotgun (WGS) entry which is preliminary data.</text>
</comment>
<sequence>MPPAAVSEYLGPFDGFRQRADLAGWKLVGALLALVPNLERLSLQVKDPGGVPAAAFAALRSSSPGSSGLVLSKLKTLDVCLRTEGSWVFSLKLYAGGVVDAVAACKGSLSTLNLHGCERIGSSNLYGLETLRLSGSRFSDHLLPHAPTLTSLYLDLRYRGETDSPGSNTDWFSIECLSSTQTSLSLFPALKHVFLNGAAVCNTPRREASSVHNDDQDNTLLTRLLPPNIESLCLAAWVQEGVKARMSKALVYLARTVRTGEEFTRLKRVRCDVEVARSEGLDRYDRVAQAFEVAGVDFEWDRWEVTGPTLRSGEETPEEGPGFDPYSFD</sequence>
<keyword evidence="3" id="KW-1185">Reference proteome</keyword>